<organism evidence="1 2">
    <name type="scientific">Leuconostoc holzapfelii</name>
    <dbReference type="NCBI Taxonomy" id="434464"/>
    <lineage>
        <taxon>Bacteria</taxon>
        <taxon>Bacillati</taxon>
        <taxon>Bacillota</taxon>
        <taxon>Bacilli</taxon>
        <taxon>Lactobacillales</taxon>
        <taxon>Lactobacillaceae</taxon>
        <taxon>Leuconostoc</taxon>
    </lineage>
</organism>
<reference evidence="1 2" key="1">
    <citation type="submission" date="2020-04" db="EMBL/GenBank/DDBJ databases">
        <title>MicrobeNet Type strains.</title>
        <authorList>
            <person name="Nicholson A.C."/>
        </authorList>
    </citation>
    <scope>NUCLEOTIDE SEQUENCE [LARGE SCALE GENOMIC DNA]</scope>
    <source>
        <strain evidence="1 2">CCUG 54536</strain>
    </source>
</reference>
<proteinExistence type="predicted"/>
<comment type="caution">
    <text evidence="1">The sequence shown here is derived from an EMBL/GenBank/DDBJ whole genome shotgun (WGS) entry which is preliminary data.</text>
</comment>
<dbReference type="AlphaFoldDB" id="A0A846ZAV7"/>
<accession>A0A846ZAV7</accession>
<dbReference type="EMBL" id="JAAXPO010000005">
    <property type="protein sequence ID" value="NKZ18556.1"/>
    <property type="molecule type" value="Genomic_DNA"/>
</dbReference>
<dbReference type="RefSeq" id="WP_168676833.1">
    <property type="nucleotide sequence ID" value="NZ_BPKV01000007.1"/>
</dbReference>
<evidence type="ECO:0000313" key="2">
    <source>
        <dbReference type="Proteomes" id="UP000590460"/>
    </source>
</evidence>
<sequence>MANEVTVINEWGEAYTLDMLRDKKTVEKMSTEALHDLAYAIKSLKTPMKNVEDAVKAKLDDGVEIKDISYTEATRKSLAADDEKLKMAFVKKYGWGAVQVKTPTQLEKQYGEAIKEDLEKVVIYDTQKRVKYE</sequence>
<gene>
    <name evidence="1" type="ORF">HF966_05135</name>
</gene>
<dbReference type="Proteomes" id="UP000590460">
    <property type="component" value="Unassembled WGS sequence"/>
</dbReference>
<protein>
    <submittedName>
        <fullName evidence="1">Uncharacterized protein</fullName>
    </submittedName>
</protein>
<name>A0A846ZAV7_9LACO</name>
<evidence type="ECO:0000313" key="1">
    <source>
        <dbReference type="EMBL" id="NKZ18556.1"/>
    </source>
</evidence>